<sequence length="303" mass="35014">MTMSNELAEISINATPANVNVANLDQLKATTVETVNKYKAFPVAVQTEKGAKDIRKELNALLQSIKRQRIDTEKSLLGNWPTTKEQLVELEKIVKEGADLIGDQLKELNEARKENKRQMINKEIAKISEAYPLVHEEIVFDERWLNKSYSWPQMLEDINHQFKNISERISQAIELEKLRSNEIKNYAEKLNVEADGYIHLLETMDVDAVKQKMDFDVSAAKAAIEAKHEEVERERQTQQEKVEHATQVGDKLVNSDTGEVVEQKEIKQFANFNFRVSHITSEQFEFIKRGFEQMEIDFSFKEV</sequence>
<accession>A0A069CXD4</accession>
<name>A0A069CXD4_WEIOS</name>
<dbReference type="STRING" id="1329250.WOSG25_180240"/>
<dbReference type="Pfam" id="PF07083">
    <property type="entry name" value="DUF1351"/>
    <property type="match status" value="1"/>
</dbReference>
<dbReference type="Proteomes" id="UP000030643">
    <property type="component" value="Unassembled WGS sequence"/>
</dbReference>
<keyword evidence="1" id="KW-0175">Coiled coil</keyword>
<organism evidence="2 3">
    <name type="scientific">Weissella oryzae (strain DSM 25784 / JCM 18191 / LMG 30913 / SG25)</name>
    <dbReference type="NCBI Taxonomy" id="1329250"/>
    <lineage>
        <taxon>Bacteria</taxon>
        <taxon>Bacillati</taxon>
        <taxon>Bacillota</taxon>
        <taxon>Bacilli</taxon>
        <taxon>Lactobacillales</taxon>
        <taxon>Lactobacillaceae</taxon>
        <taxon>Weissella</taxon>
    </lineage>
</organism>
<evidence type="ECO:0000313" key="2">
    <source>
        <dbReference type="EMBL" id="GAK31873.1"/>
    </source>
</evidence>
<reference evidence="3" key="1">
    <citation type="journal article" date="2014" name="Genome Announc.">
        <title>Draft genome sequence of Weissella oryzae SG25T, isolated from fermented rice grains.</title>
        <authorList>
            <person name="Tanizawa Y."/>
            <person name="Fujisawa T."/>
            <person name="Mochizuki T."/>
            <person name="Kaminuma E."/>
            <person name="Suzuki Y."/>
            <person name="Nakamura Y."/>
            <person name="Tohno M."/>
        </authorList>
    </citation>
    <scope>NUCLEOTIDE SEQUENCE [LARGE SCALE GENOMIC DNA]</scope>
    <source>
        <strain evidence="3">DSM 25784 / JCM 18191 / LMG 30913 / SG25</strain>
    </source>
</reference>
<dbReference type="OrthoDB" id="2062321at2"/>
<dbReference type="EMBL" id="DF820501">
    <property type="protein sequence ID" value="GAK31873.1"/>
    <property type="molecule type" value="Genomic_DNA"/>
</dbReference>
<proteinExistence type="predicted"/>
<gene>
    <name evidence="2" type="ORF">WOSG25_180240</name>
</gene>
<dbReference type="InterPro" id="IPR009785">
    <property type="entry name" value="Prophage_Lj928_Orf309"/>
</dbReference>
<feature type="coiled-coil region" evidence="1">
    <location>
        <begin position="221"/>
        <end position="248"/>
    </location>
</feature>
<dbReference type="eggNOG" id="ENOG5033B5D">
    <property type="taxonomic scope" value="Bacteria"/>
</dbReference>
<evidence type="ECO:0000313" key="3">
    <source>
        <dbReference type="Proteomes" id="UP000030643"/>
    </source>
</evidence>
<dbReference type="AlphaFoldDB" id="A0A069CXD4"/>
<protein>
    <submittedName>
        <fullName evidence="2">Phage replication protein</fullName>
    </submittedName>
</protein>
<evidence type="ECO:0000256" key="1">
    <source>
        <dbReference type="SAM" id="Coils"/>
    </source>
</evidence>
<keyword evidence="3" id="KW-1185">Reference proteome</keyword>